<dbReference type="Proteomes" id="UP000238288">
    <property type="component" value="Chromosome PCAR9a"/>
</dbReference>
<dbReference type="GO" id="GO:0004190">
    <property type="term" value="F:aspartic-type endopeptidase activity"/>
    <property type="evidence" value="ECO:0007669"/>
    <property type="project" value="InterPro"/>
</dbReference>
<proteinExistence type="predicted"/>
<dbReference type="Proteomes" id="UP000615003">
    <property type="component" value="Unassembled WGS sequence"/>
</dbReference>
<dbReference type="Pfam" id="PF13975">
    <property type="entry name" value="gag-asp_proteas"/>
    <property type="match status" value="1"/>
</dbReference>
<dbReference type="AlphaFoldDB" id="A0A2K4XDL0"/>
<reference evidence="1 4" key="1">
    <citation type="submission" date="2015-06" db="EMBL/GenBank/DDBJ databases">
        <title>Genome sequence of Pseudoalteromonas carrageenovora.</title>
        <authorList>
            <person name="Xie B.-B."/>
            <person name="Rong J.-C."/>
            <person name="Qin Q.-L."/>
            <person name="Zhang Y.-Z."/>
        </authorList>
    </citation>
    <scope>NUCLEOTIDE SEQUENCE [LARGE SCALE GENOMIC DNA]</scope>
    <source>
        <strain evidence="1 4">IAM 12662</strain>
    </source>
</reference>
<gene>
    <name evidence="2" type="ORF">PCAR9_A31596</name>
    <name evidence="1" type="ORF">PCARR_a3570</name>
</gene>
<evidence type="ECO:0000313" key="4">
    <source>
        <dbReference type="Proteomes" id="UP000615003"/>
    </source>
</evidence>
<dbReference type="SUPFAM" id="SSF50630">
    <property type="entry name" value="Acid proteases"/>
    <property type="match status" value="1"/>
</dbReference>
<dbReference type="InterPro" id="IPR034122">
    <property type="entry name" value="Retropepsin-like_bacterial"/>
</dbReference>
<name>A0A2K4XDL0_PSEVC</name>
<sequence>MSHYTKLITLLLIGSLSLNAYLLWPKQVAVVGKQEIQKTSTKPIKAPNNELLTKAKQQFEQHQFDEAFNTYQQLKQRSPALARTLYSSWILQLKTWLNTNLFLSEPLLNTLLDQDPYNTELLTLQVDYLINSGQIQNAIIALFELYPLLNEQQQSTANVRLENLTKNELHSLSEQQNWQAIIEQTQIWLDYQNDNSHFLYALAYAYYQQNDFISALTTLERMPRNNPLKTDINTLKTLINKAQSQDDFIALTPYGAHYLISTELNSSTQTELMIDTGASITSLSSDVLSQLSPRPLYLGDVIVNTANGQIKVKRYQIESFKVGMQIIYGFEVLSIENTRGQGLLGMNFLSRFKFNINQQTDELELSAK</sequence>
<protein>
    <recommendedName>
        <fullName evidence="5">Peptidase A2 domain-containing protein</fullName>
    </recommendedName>
</protein>
<dbReference type="Gene3D" id="2.40.70.10">
    <property type="entry name" value="Acid Proteases"/>
    <property type="match status" value="1"/>
</dbReference>
<dbReference type="SUPFAM" id="SSF48452">
    <property type="entry name" value="TPR-like"/>
    <property type="match status" value="1"/>
</dbReference>
<dbReference type="PROSITE" id="PS00141">
    <property type="entry name" value="ASP_PROTEASE"/>
    <property type="match status" value="1"/>
</dbReference>
<dbReference type="InterPro" id="IPR021109">
    <property type="entry name" value="Peptidase_aspartic_dom_sf"/>
</dbReference>
<dbReference type="GeneID" id="93665089"/>
<reference evidence="2 3" key="2">
    <citation type="submission" date="2017-11" db="EMBL/GenBank/DDBJ databases">
        <authorList>
            <person name="Han C.G."/>
        </authorList>
    </citation>
    <scope>NUCLEOTIDE SEQUENCE [LARGE SCALE GENOMIC DNA]</scope>
    <source>
        <strain evidence="3">ATCC 43555</strain>
        <strain evidence="2">ATCC43555</strain>
    </source>
</reference>
<evidence type="ECO:0000313" key="1">
    <source>
        <dbReference type="EMBL" id="MBE0382743.1"/>
    </source>
</evidence>
<evidence type="ECO:0000313" key="3">
    <source>
        <dbReference type="Proteomes" id="UP000238288"/>
    </source>
</evidence>
<evidence type="ECO:0000313" key="2">
    <source>
        <dbReference type="EMBL" id="SOU42385.1"/>
    </source>
</evidence>
<dbReference type="RefSeq" id="WP_104643524.1">
    <property type="nucleotide sequence ID" value="NZ_AQGW01000019.1"/>
</dbReference>
<organism evidence="2 3">
    <name type="scientific">Pseudoalteromonas carrageenovora IAM 12662</name>
    <dbReference type="NCBI Taxonomy" id="1314868"/>
    <lineage>
        <taxon>Bacteria</taxon>
        <taxon>Pseudomonadati</taxon>
        <taxon>Pseudomonadota</taxon>
        <taxon>Gammaproteobacteria</taxon>
        <taxon>Alteromonadales</taxon>
        <taxon>Pseudoalteromonadaceae</taxon>
        <taxon>Pseudoalteromonas</taxon>
    </lineage>
</organism>
<dbReference type="Gene3D" id="1.25.40.10">
    <property type="entry name" value="Tetratricopeptide repeat domain"/>
    <property type="match status" value="1"/>
</dbReference>
<dbReference type="OrthoDB" id="5697241at2"/>
<dbReference type="InterPro" id="IPR001969">
    <property type="entry name" value="Aspartic_peptidase_AS"/>
</dbReference>
<dbReference type="CDD" id="cd05483">
    <property type="entry name" value="retropepsin_like_bacteria"/>
    <property type="match status" value="1"/>
</dbReference>
<dbReference type="InterPro" id="IPR011990">
    <property type="entry name" value="TPR-like_helical_dom_sf"/>
</dbReference>
<dbReference type="GO" id="GO:0006508">
    <property type="term" value="P:proteolysis"/>
    <property type="evidence" value="ECO:0007669"/>
    <property type="project" value="InterPro"/>
</dbReference>
<keyword evidence="4" id="KW-1185">Reference proteome</keyword>
<dbReference type="EMBL" id="LT965928">
    <property type="protein sequence ID" value="SOU42385.1"/>
    <property type="molecule type" value="Genomic_DNA"/>
</dbReference>
<accession>A0A2K4XDL0</accession>
<dbReference type="EMBL" id="AQGW01000019">
    <property type="protein sequence ID" value="MBE0382743.1"/>
    <property type="molecule type" value="Genomic_DNA"/>
</dbReference>
<evidence type="ECO:0008006" key="5">
    <source>
        <dbReference type="Google" id="ProtNLM"/>
    </source>
</evidence>